<evidence type="ECO:0000256" key="1">
    <source>
        <dbReference type="SAM" id="MobiDB-lite"/>
    </source>
</evidence>
<dbReference type="AlphaFoldDB" id="A0AA35RF99"/>
<proteinExistence type="predicted"/>
<evidence type="ECO:0000313" key="3">
    <source>
        <dbReference type="Proteomes" id="UP001174909"/>
    </source>
</evidence>
<comment type="caution">
    <text evidence="2">The sequence shown here is derived from an EMBL/GenBank/DDBJ whole genome shotgun (WGS) entry which is preliminary data.</text>
</comment>
<sequence>MEEIHQLNNANNIKELERIATECNSPRRMSGGTDRLSPGKRVNSHCNFKMMMWLVIFYEFYDKGKQSPTLCGVIGSEDLSQLSKLAGLRESEIRLFQCFLDTRLMQCRPEDPNTLRLDEEVLELGPGGRLRRKQPRGRHKMVDPLHELFHPTDPTTIDQSDRDLRYALANMVAVVLGCEPESNHLWYHLFDQEPLWNTYLTGFMYSSKINKDGLLYDCGVELTPDGQFGRQDYHKHASRGTYTLHSLYLLLWANFGAFCMALLVLPDADRTIHGPLISEWLSVRHYCISQLRTVWMHIRNNLGISDEERSFLIMRCMKTLYEVLNSDTSDPETRRGVFTSIEQLDSYEKLWHARVYRPSRDEMTEKFIQYSNVMQHAVFVEMRSLELCYPHYPTEQDFTHSVLSSGDVVREDIALLSRFSLQWRRLQAGGELLPDLVELYQWLHTDLAHLVSYDKACTVTIRKVINRAVKKYSRDRGQYLEQLFVRVKEGYNKYVELIGGAIGVGACAAVRQGNKIYTIDDDIPLLHFLTDVEEEEQGNDWLFTVIADIITAHNDMVELPRQVASQPFKRLLPQQQSTAYPGEIATANCIIPHFKMLHGVNELVQLLRSRHRNILHTYPSFSPNVARQQQSATMSLGSAPSPSPASPLFHLQELQEDIIVSFVAGKPFILDVSVLRTLFKFKVSVPRALQHKADVISSDELAAIQERLPEELKGDMDQEFCKRLEFEFHPADYHVMLATTTGLKTAANHLVKFVISNRVEALNLRQTLADFLLSLYDGLNSFKDALNEIGIQKLTNNQVVCLSELPLVHLYYCLRVFATWMEQGMYDFSALPYTLKAHLQPNDLSTLKAIPTNWDASMSELMSEVESMNSLLSHIEGYITRQDAGQTETPIAAYLRNLKLISDDERLPRHIPNSVLLQHFVEFRITLRGIMSEVQQRLGPGSQGERGGRERAEPLEGSGGGYMGGVPATL</sequence>
<keyword evidence="3" id="KW-1185">Reference proteome</keyword>
<reference evidence="2" key="1">
    <citation type="submission" date="2023-03" db="EMBL/GenBank/DDBJ databases">
        <authorList>
            <person name="Steffen K."/>
            <person name="Cardenas P."/>
        </authorList>
    </citation>
    <scope>NUCLEOTIDE SEQUENCE</scope>
</reference>
<name>A0AA35RF99_GEOBA</name>
<organism evidence="2 3">
    <name type="scientific">Geodia barretti</name>
    <name type="common">Barrett's horny sponge</name>
    <dbReference type="NCBI Taxonomy" id="519541"/>
    <lineage>
        <taxon>Eukaryota</taxon>
        <taxon>Metazoa</taxon>
        <taxon>Porifera</taxon>
        <taxon>Demospongiae</taxon>
        <taxon>Heteroscleromorpha</taxon>
        <taxon>Tetractinellida</taxon>
        <taxon>Astrophorina</taxon>
        <taxon>Geodiidae</taxon>
        <taxon>Geodia</taxon>
    </lineage>
</organism>
<feature type="region of interest" description="Disordered" evidence="1">
    <location>
        <begin position="936"/>
        <end position="970"/>
    </location>
</feature>
<evidence type="ECO:0000313" key="2">
    <source>
        <dbReference type="EMBL" id="CAI8009276.1"/>
    </source>
</evidence>
<gene>
    <name evidence="2" type="ORF">GBAR_LOCUS6259</name>
</gene>
<dbReference type="EMBL" id="CASHTH010000934">
    <property type="protein sequence ID" value="CAI8009276.1"/>
    <property type="molecule type" value="Genomic_DNA"/>
</dbReference>
<accession>A0AA35RF99</accession>
<dbReference type="Proteomes" id="UP001174909">
    <property type="component" value="Unassembled WGS sequence"/>
</dbReference>
<protein>
    <submittedName>
        <fullName evidence="2">Uncharacterized protein</fullName>
    </submittedName>
</protein>